<evidence type="ECO:0000256" key="6">
    <source>
        <dbReference type="PROSITE-ProRule" id="PRU10141"/>
    </source>
</evidence>
<dbReference type="Proteomes" id="UP001470230">
    <property type="component" value="Unassembled WGS sequence"/>
</dbReference>
<dbReference type="Pfam" id="PF00069">
    <property type="entry name" value="Pkinase"/>
    <property type="match status" value="1"/>
</dbReference>
<dbReference type="PROSITE" id="PS50011">
    <property type="entry name" value="PROTEIN_KINASE_DOM"/>
    <property type="match status" value="1"/>
</dbReference>
<protein>
    <submittedName>
        <fullName evidence="8">cAMP-dependent protein kinase catalytic subunit</fullName>
    </submittedName>
</protein>
<accession>A0ABR2HMG8</accession>
<dbReference type="EMBL" id="JAPFFF010000025">
    <property type="protein sequence ID" value="KAK8849856.1"/>
    <property type="molecule type" value="Genomic_DNA"/>
</dbReference>
<dbReference type="InterPro" id="IPR017441">
    <property type="entry name" value="Protein_kinase_ATP_BS"/>
</dbReference>
<keyword evidence="9" id="KW-1185">Reference proteome</keyword>
<evidence type="ECO:0000256" key="1">
    <source>
        <dbReference type="ARBA" id="ARBA00022527"/>
    </source>
</evidence>
<keyword evidence="5 6" id="KW-0067">ATP-binding</keyword>
<dbReference type="Gene3D" id="1.10.510.10">
    <property type="entry name" value="Transferase(Phosphotransferase) domain 1"/>
    <property type="match status" value="1"/>
</dbReference>
<dbReference type="Gene3D" id="3.30.200.20">
    <property type="entry name" value="Phosphorylase Kinase, domain 1"/>
    <property type="match status" value="1"/>
</dbReference>
<keyword evidence="1" id="KW-0723">Serine/threonine-protein kinase</keyword>
<sequence length="454" mass="53891">MSTSYLQNIVNSFTFNFSPETLPEDIKDDFFMITYQDITEYGQFYFICLDKSIIIIDKPKFQQFIKIYPKKTYYYIYDFKVDIKTILTEATESSINPEATKFTTNDVQRFINRFSNTKIPSFKNKEESIQLSGTMLQLIVAHKLQESLMKTRINRIENANEFLDKKPQIKSYKLNEFIILSNLGRGGSGLVEMAFHIETERIFALKSSFQEEKNIKTLEREYYNYKEICYHQFLPRFYGRIQPENILVIDYIEGLSLNKIKKLKLNLFEKIMIILEIMFAIKFLHENNFVYRDLNPDNVIIDHNKTAVLIDFNRMIKQNNNYVGTVDFCQIYIAPEIVDGKPFSYKADIYSIGFLMYYIFLEEDADKKQEDNKHIFDKLQQGYQKIKVICDDCTQIDHDNRPDIDKLIHNFILDFSFPILFNIDKDENYYMIRKFFNTNTKLPSLKDTAVSEID</sequence>
<feature type="binding site" evidence="6">
    <location>
        <position position="206"/>
    </location>
    <ligand>
        <name>ATP</name>
        <dbReference type="ChEBI" id="CHEBI:30616"/>
    </ligand>
</feature>
<dbReference type="CDD" id="cd00180">
    <property type="entry name" value="PKc"/>
    <property type="match status" value="1"/>
</dbReference>
<dbReference type="InterPro" id="IPR011009">
    <property type="entry name" value="Kinase-like_dom_sf"/>
</dbReference>
<keyword evidence="2" id="KW-0808">Transferase</keyword>
<gene>
    <name evidence="8" type="ORF">M9Y10_018442</name>
</gene>
<reference evidence="8 9" key="1">
    <citation type="submission" date="2024-04" db="EMBL/GenBank/DDBJ databases">
        <title>Tritrichomonas musculus Genome.</title>
        <authorList>
            <person name="Alves-Ferreira E."/>
            <person name="Grigg M."/>
            <person name="Lorenzi H."/>
            <person name="Galac M."/>
        </authorList>
    </citation>
    <scope>NUCLEOTIDE SEQUENCE [LARGE SCALE GENOMIC DNA]</scope>
    <source>
        <strain evidence="8 9">EAF2021</strain>
    </source>
</reference>
<evidence type="ECO:0000256" key="3">
    <source>
        <dbReference type="ARBA" id="ARBA00022741"/>
    </source>
</evidence>
<comment type="caution">
    <text evidence="8">The sequence shown here is derived from an EMBL/GenBank/DDBJ whole genome shotgun (WGS) entry which is preliminary data.</text>
</comment>
<name>A0ABR2HMG8_9EUKA</name>
<evidence type="ECO:0000313" key="9">
    <source>
        <dbReference type="Proteomes" id="UP001470230"/>
    </source>
</evidence>
<dbReference type="PANTHER" id="PTHR24351">
    <property type="entry name" value="RIBOSOMAL PROTEIN S6 KINASE"/>
    <property type="match status" value="1"/>
</dbReference>
<feature type="domain" description="Protein kinase" evidence="7">
    <location>
        <begin position="177"/>
        <end position="412"/>
    </location>
</feature>
<evidence type="ECO:0000259" key="7">
    <source>
        <dbReference type="PROSITE" id="PS50011"/>
    </source>
</evidence>
<evidence type="ECO:0000256" key="2">
    <source>
        <dbReference type="ARBA" id="ARBA00022679"/>
    </source>
</evidence>
<evidence type="ECO:0000313" key="8">
    <source>
        <dbReference type="EMBL" id="KAK8849856.1"/>
    </source>
</evidence>
<dbReference type="GO" id="GO:0016301">
    <property type="term" value="F:kinase activity"/>
    <property type="evidence" value="ECO:0007669"/>
    <property type="project" value="UniProtKB-KW"/>
</dbReference>
<dbReference type="SUPFAM" id="SSF56112">
    <property type="entry name" value="Protein kinase-like (PK-like)"/>
    <property type="match status" value="1"/>
</dbReference>
<keyword evidence="4 8" id="KW-0418">Kinase</keyword>
<evidence type="ECO:0000256" key="4">
    <source>
        <dbReference type="ARBA" id="ARBA00022777"/>
    </source>
</evidence>
<proteinExistence type="predicted"/>
<dbReference type="InterPro" id="IPR000719">
    <property type="entry name" value="Prot_kinase_dom"/>
</dbReference>
<keyword evidence="3 6" id="KW-0547">Nucleotide-binding</keyword>
<dbReference type="PROSITE" id="PS00107">
    <property type="entry name" value="PROTEIN_KINASE_ATP"/>
    <property type="match status" value="1"/>
</dbReference>
<organism evidence="8 9">
    <name type="scientific">Tritrichomonas musculus</name>
    <dbReference type="NCBI Taxonomy" id="1915356"/>
    <lineage>
        <taxon>Eukaryota</taxon>
        <taxon>Metamonada</taxon>
        <taxon>Parabasalia</taxon>
        <taxon>Tritrichomonadida</taxon>
        <taxon>Tritrichomonadidae</taxon>
        <taxon>Tritrichomonas</taxon>
    </lineage>
</organism>
<evidence type="ECO:0000256" key="5">
    <source>
        <dbReference type="ARBA" id="ARBA00022840"/>
    </source>
</evidence>